<keyword evidence="3" id="KW-0472">Membrane</keyword>
<keyword evidence="5" id="KW-0489">Methyltransferase</keyword>
<dbReference type="CDD" id="cd06578">
    <property type="entry name" value="HemD"/>
    <property type="match status" value="1"/>
</dbReference>
<keyword evidence="6" id="KW-1185">Reference proteome</keyword>
<reference evidence="5 6" key="1">
    <citation type="submission" date="2016-12" db="EMBL/GenBank/DDBJ databases">
        <authorList>
            <person name="Song W.-J."/>
            <person name="Kurnit D.M."/>
        </authorList>
    </citation>
    <scope>NUCLEOTIDE SEQUENCE [LARGE SCALE GENOMIC DNA]</scope>
    <source>
        <strain evidence="5 6">STM7296</strain>
    </source>
</reference>
<gene>
    <name evidence="5" type="ORF">BN2475_950037</name>
</gene>
<dbReference type="PANTHER" id="PTHR38043">
    <property type="entry name" value="PROTEIN HEMX"/>
    <property type="match status" value="1"/>
</dbReference>
<sequence length="676" mass="71733">MAADIPGHAASSATASREAAFTVVITRPAGQSSELIRQLDAAGLATLEFPLIEIAPVADDAPLRAALASLERYALVVFVSPNAVDHAFARHQGIWPHALPIGVVGPGSVQALARHGVAAPAHRVISPASGAADDEATGFDSEGLFAALDASLGAASLDGKRVLIVRGDGGREWLADRLREAGAEVEAVAAYRRVVPEPSIRGWARVHALLAGAPHAWLLTSSEGVRNLHELAQEHLTADEIVQLKRANLVTPHPRIAQTARALGFDRMTVSGPGDERIVRALLAAVPPVVQPVPSNPAHSPANSRMTETNASTHASPQPAATTALPPNQPFTPYEAQKRRSASGPLLWLVVLIIAGAAGVGGFALNRKVERSEQRLAQRQQANDTQTNELRIKTEQALATVHQSDSQVAQLEGKLADAQAAQQALQQQYADLARNRDDWTLAEVGQMLSAASQQLQLTGNTQLALFALQSADTRLAASDSPQAVAVRKAIAQDIDKLKAAPSTDLTGLAIKLDDAIDHIDSLPLAGEAPIPHATPHAATWADTAKVAAATGKPRWEVWLHEVTAGVGQQLTSLVQVRRIDNADAMLVTPDQGYFVRQNLKLRLLSARVALLSRNQTTLKSDLQAAQTSLTRYFDNASKETQTVVDLVKQVDAGSAAVELPNLNTSLQAVNQYRSRG</sequence>
<evidence type="ECO:0000256" key="3">
    <source>
        <dbReference type="SAM" id="Phobius"/>
    </source>
</evidence>
<dbReference type="PANTHER" id="PTHR38043:SF1">
    <property type="entry name" value="PROTEIN HEMX"/>
    <property type="match status" value="1"/>
</dbReference>
<dbReference type="InterPro" id="IPR007470">
    <property type="entry name" value="HemX"/>
</dbReference>
<dbReference type="RefSeq" id="WP_094783012.1">
    <property type="nucleotide sequence ID" value="NZ_CYGX02000095.1"/>
</dbReference>
<dbReference type="InterPro" id="IPR036108">
    <property type="entry name" value="4pyrrol_syn_uPrphyn_synt_sf"/>
</dbReference>
<dbReference type="AlphaFoldDB" id="A0A1N7SML6"/>
<keyword evidence="3" id="KW-0812">Transmembrane</keyword>
<feature type="transmembrane region" description="Helical" evidence="3">
    <location>
        <begin position="346"/>
        <end position="365"/>
    </location>
</feature>
<dbReference type="GO" id="GO:0004852">
    <property type="term" value="F:uroporphyrinogen-III synthase activity"/>
    <property type="evidence" value="ECO:0007669"/>
    <property type="project" value="InterPro"/>
</dbReference>
<evidence type="ECO:0000313" key="5">
    <source>
        <dbReference type="EMBL" id="SIT48219.1"/>
    </source>
</evidence>
<dbReference type="EC" id="2.1.1.107" evidence="5"/>
<organism evidence="5 6">
    <name type="scientific">Paraburkholderia ribeironis</name>
    <dbReference type="NCBI Taxonomy" id="1247936"/>
    <lineage>
        <taxon>Bacteria</taxon>
        <taxon>Pseudomonadati</taxon>
        <taxon>Pseudomonadota</taxon>
        <taxon>Betaproteobacteria</taxon>
        <taxon>Burkholderiales</taxon>
        <taxon>Burkholderiaceae</taxon>
        <taxon>Paraburkholderia</taxon>
    </lineage>
</organism>
<dbReference type="GO" id="GO:0004851">
    <property type="term" value="F:uroporphyrin-III C-methyltransferase activity"/>
    <property type="evidence" value="ECO:0007669"/>
    <property type="project" value="UniProtKB-EC"/>
</dbReference>
<dbReference type="SUPFAM" id="SSF69618">
    <property type="entry name" value="HemD-like"/>
    <property type="match status" value="1"/>
</dbReference>
<dbReference type="STRING" id="1247936.BN2475_950037"/>
<dbReference type="NCBIfam" id="NF005411">
    <property type="entry name" value="PRK06975.1"/>
    <property type="match status" value="1"/>
</dbReference>
<evidence type="ECO:0000313" key="6">
    <source>
        <dbReference type="Proteomes" id="UP000187012"/>
    </source>
</evidence>
<keyword evidence="1" id="KW-0175">Coiled coil</keyword>
<feature type="region of interest" description="Disordered" evidence="2">
    <location>
        <begin position="292"/>
        <end position="331"/>
    </location>
</feature>
<evidence type="ECO:0000256" key="2">
    <source>
        <dbReference type="SAM" id="MobiDB-lite"/>
    </source>
</evidence>
<dbReference type="GO" id="GO:0032259">
    <property type="term" value="P:methylation"/>
    <property type="evidence" value="ECO:0007669"/>
    <property type="project" value="UniProtKB-KW"/>
</dbReference>
<dbReference type="Pfam" id="PF02602">
    <property type="entry name" value="HEM4"/>
    <property type="match status" value="1"/>
</dbReference>
<dbReference type="Proteomes" id="UP000187012">
    <property type="component" value="Unassembled WGS sequence"/>
</dbReference>
<dbReference type="Pfam" id="PF04375">
    <property type="entry name" value="HemX"/>
    <property type="match status" value="1"/>
</dbReference>
<name>A0A1N7SML6_9BURK</name>
<feature type="coiled-coil region" evidence="1">
    <location>
        <begin position="369"/>
        <end position="435"/>
    </location>
</feature>
<keyword evidence="3" id="KW-1133">Transmembrane helix</keyword>
<dbReference type="Gene3D" id="3.40.50.10090">
    <property type="match status" value="2"/>
</dbReference>
<feature type="compositionally biased region" description="Polar residues" evidence="2">
    <location>
        <begin position="301"/>
        <end position="321"/>
    </location>
</feature>
<evidence type="ECO:0000256" key="1">
    <source>
        <dbReference type="SAM" id="Coils"/>
    </source>
</evidence>
<dbReference type="InterPro" id="IPR003754">
    <property type="entry name" value="4pyrrol_synth_uPrphyn_synth"/>
</dbReference>
<evidence type="ECO:0000259" key="4">
    <source>
        <dbReference type="Pfam" id="PF02602"/>
    </source>
</evidence>
<accession>A0A1N7SML6</accession>
<proteinExistence type="predicted"/>
<dbReference type="GO" id="GO:0033014">
    <property type="term" value="P:tetrapyrrole biosynthetic process"/>
    <property type="evidence" value="ECO:0007669"/>
    <property type="project" value="InterPro"/>
</dbReference>
<feature type="domain" description="Tetrapyrrole biosynthesis uroporphyrinogen III synthase" evidence="4">
    <location>
        <begin position="34"/>
        <end position="271"/>
    </location>
</feature>
<protein>
    <submittedName>
        <fullName evidence="5">Uroporphyrinogen III synthase HEM4</fullName>
        <ecNumber evidence="5">2.1.1.107</ecNumber>
    </submittedName>
</protein>
<dbReference type="EMBL" id="CYGX02000095">
    <property type="protein sequence ID" value="SIT48219.1"/>
    <property type="molecule type" value="Genomic_DNA"/>
</dbReference>
<keyword evidence="5" id="KW-0808">Transferase</keyword>
<dbReference type="OrthoDB" id="9787650at2"/>